<dbReference type="InterPro" id="IPR001660">
    <property type="entry name" value="SAM"/>
</dbReference>
<keyword evidence="5 8" id="KW-0040">ANK repeat</keyword>
<name>A0ABR0ALW9_9CRUS</name>
<gene>
    <name evidence="11" type="ORF">OUZ56_015134</name>
</gene>
<dbReference type="Pfam" id="PF00536">
    <property type="entry name" value="SAM_1"/>
    <property type="match status" value="1"/>
</dbReference>
<dbReference type="SMART" id="SM00248">
    <property type="entry name" value="ANK"/>
    <property type="match status" value="4"/>
</dbReference>
<dbReference type="Pfam" id="PF12796">
    <property type="entry name" value="Ank_2"/>
    <property type="match status" value="1"/>
</dbReference>
<comment type="catalytic activity">
    <reaction evidence="7">
        <text>NAD(+) + (ADP-D-ribosyl)n-acceptor = nicotinamide + (ADP-D-ribosyl)n+1-acceptor + H(+).</text>
        <dbReference type="EC" id="2.4.2.30"/>
    </reaction>
</comment>
<dbReference type="Gene3D" id="1.25.40.20">
    <property type="entry name" value="Ankyrin repeat-containing domain"/>
    <property type="match status" value="1"/>
</dbReference>
<feature type="repeat" description="ANK" evidence="8">
    <location>
        <begin position="64"/>
        <end position="96"/>
    </location>
</feature>
<comment type="caution">
    <text evidence="11">The sequence shown here is derived from an EMBL/GenBank/DDBJ whole genome shotgun (WGS) entry which is preliminary data.</text>
</comment>
<dbReference type="PANTHER" id="PTHR24171">
    <property type="entry name" value="ANKYRIN REPEAT DOMAIN-CONTAINING PROTEIN 39-RELATED"/>
    <property type="match status" value="1"/>
</dbReference>
<keyword evidence="3" id="KW-0548">Nucleotidyltransferase</keyword>
<evidence type="ECO:0000256" key="9">
    <source>
        <dbReference type="SAM" id="MobiDB-lite"/>
    </source>
</evidence>
<feature type="region of interest" description="Disordered" evidence="9">
    <location>
        <begin position="328"/>
        <end position="365"/>
    </location>
</feature>
<keyword evidence="12" id="KW-1185">Reference proteome</keyword>
<evidence type="ECO:0000256" key="1">
    <source>
        <dbReference type="ARBA" id="ARBA00012020"/>
    </source>
</evidence>
<dbReference type="SUPFAM" id="SSF47769">
    <property type="entry name" value="SAM/Pointed domain"/>
    <property type="match status" value="1"/>
</dbReference>
<dbReference type="EC" id="2.4.2.30" evidence="1"/>
<evidence type="ECO:0000256" key="5">
    <source>
        <dbReference type="ARBA" id="ARBA00023043"/>
    </source>
</evidence>
<dbReference type="Gene3D" id="1.10.150.50">
    <property type="entry name" value="Transcription Factor, Ets-1"/>
    <property type="match status" value="1"/>
</dbReference>
<dbReference type="EMBL" id="JAOYFB010000038">
    <property type="protein sequence ID" value="KAK4026112.1"/>
    <property type="molecule type" value="Genomic_DNA"/>
</dbReference>
<evidence type="ECO:0000256" key="3">
    <source>
        <dbReference type="ARBA" id="ARBA00022695"/>
    </source>
</evidence>
<dbReference type="InterPro" id="IPR013761">
    <property type="entry name" value="SAM/pointed_sf"/>
</dbReference>
<accession>A0ABR0ALW9</accession>
<feature type="region of interest" description="Disordered" evidence="9">
    <location>
        <begin position="120"/>
        <end position="141"/>
    </location>
</feature>
<evidence type="ECO:0000256" key="2">
    <source>
        <dbReference type="ARBA" id="ARBA00022676"/>
    </source>
</evidence>
<dbReference type="PROSITE" id="PS50297">
    <property type="entry name" value="ANK_REP_REGION"/>
    <property type="match status" value="1"/>
</dbReference>
<keyword evidence="4" id="KW-0677">Repeat</keyword>
<comment type="similarity">
    <text evidence="6">Belongs to the ARTD/PARP family.</text>
</comment>
<dbReference type="PROSITE" id="PS50088">
    <property type="entry name" value="ANK_REPEAT"/>
    <property type="match status" value="2"/>
</dbReference>
<dbReference type="SMART" id="SM00454">
    <property type="entry name" value="SAM"/>
    <property type="match status" value="1"/>
</dbReference>
<dbReference type="InterPro" id="IPR036770">
    <property type="entry name" value="Ankyrin_rpt-contain_sf"/>
</dbReference>
<protein>
    <recommendedName>
        <fullName evidence="1">NAD(+) ADP-ribosyltransferase</fullName>
        <ecNumber evidence="1">2.4.2.30</ecNumber>
    </recommendedName>
</protein>
<feature type="compositionally biased region" description="Basic and acidic residues" evidence="9">
    <location>
        <begin position="161"/>
        <end position="177"/>
    </location>
</feature>
<dbReference type="InterPro" id="IPR002110">
    <property type="entry name" value="Ankyrin_rpt"/>
</dbReference>
<organism evidence="11 12">
    <name type="scientific">Daphnia magna</name>
    <dbReference type="NCBI Taxonomy" id="35525"/>
    <lineage>
        <taxon>Eukaryota</taxon>
        <taxon>Metazoa</taxon>
        <taxon>Ecdysozoa</taxon>
        <taxon>Arthropoda</taxon>
        <taxon>Crustacea</taxon>
        <taxon>Branchiopoda</taxon>
        <taxon>Diplostraca</taxon>
        <taxon>Cladocera</taxon>
        <taxon>Anomopoda</taxon>
        <taxon>Daphniidae</taxon>
        <taxon>Daphnia</taxon>
    </lineage>
</organism>
<evidence type="ECO:0000313" key="11">
    <source>
        <dbReference type="EMBL" id="KAK4026112.1"/>
    </source>
</evidence>
<keyword evidence="2" id="KW-0328">Glycosyltransferase</keyword>
<evidence type="ECO:0000256" key="7">
    <source>
        <dbReference type="ARBA" id="ARBA00033987"/>
    </source>
</evidence>
<reference evidence="11 12" key="1">
    <citation type="journal article" date="2023" name="Nucleic Acids Res.">
        <title>The hologenome of Daphnia magna reveals possible DNA methylation and microbiome-mediated evolution of the host genome.</title>
        <authorList>
            <person name="Chaturvedi A."/>
            <person name="Li X."/>
            <person name="Dhandapani V."/>
            <person name="Marshall H."/>
            <person name="Kissane S."/>
            <person name="Cuenca-Cambronero M."/>
            <person name="Asole G."/>
            <person name="Calvet F."/>
            <person name="Ruiz-Romero M."/>
            <person name="Marangio P."/>
            <person name="Guigo R."/>
            <person name="Rago D."/>
            <person name="Mirbahai L."/>
            <person name="Eastwood N."/>
            <person name="Colbourne J.K."/>
            <person name="Zhou J."/>
            <person name="Mallon E."/>
            <person name="Orsini L."/>
        </authorList>
    </citation>
    <scope>NUCLEOTIDE SEQUENCE [LARGE SCALE GENOMIC DNA]</scope>
    <source>
        <strain evidence="11">LRV0_1</strain>
    </source>
</reference>
<feature type="repeat" description="ANK" evidence="8">
    <location>
        <begin position="31"/>
        <end position="63"/>
    </location>
</feature>
<proteinExistence type="inferred from homology"/>
<dbReference type="Proteomes" id="UP001234178">
    <property type="component" value="Unassembled WGS sequence"/>
</dbReference>
<feature type="compositionally biased region" description="Acidic residues" evidence="9">
    <location>
        <begin position="421"/>
        <end position="436"/>
    </location>
</feature>
<dbReference type="PANTHER" id="PTHR24171:SF9">
    <property type="entry name" value="ANKYRIN REPEAT DOMAIN-CONTAINING PROTEIN 39"/>
    <property type="match status" value="1"/>
</dbReference>
<evidence type="ECO:0000256" key="8">
    <source>
        <dbReference type="PROSITE-ProRule" id="PRU00023"/>
    </source>
</evidence>
<feature type="domain" description="SAM" evidence="10">
    <location>
        <begin position="434"/>
        <end position="498"/>
    </location>
</feature>
<evidence type="ECO:0000256" key="6">
    <source>
        <dbReference type="ARBA" id="ARBA00024347"/>
    </source>
</evidence>
<dbReference type="SUPFAM" id="SSF48403">
    <property type="entry name" value="Ankyrin repeat"/>
    <property type="match status" value="1"/>
</dbReference>
<feature type="compositionally biased region" description="Polar residues" evidence="9">
    <location>
        <begin position="389"/>
        <end position="407"/>
    </location>
</feature>
<sequence length="510" mass="56860">MAYRFHRAARDGKLDILKEATRKDCNAKDDDGMTPTLWAAFEGKLDALRLIVGRGGDPEKCDHYGNTALHFAAAQGHMNCVTFLMNYGINLFAKDIDYHTATELAAMNDRQEILRYLDEQTAKQQRSDPKKVKAQTEKAKKDTDKLVKDFAQVQEKAKKLAEKEQKRLEKEKQKMERSGMSSTVEQPSTIIPRPSIAALDLRRDSRLIYTQSPKYSEIVNPKEKKDKIRLPASIVSKKVQQQRLKMKSGSNQQSLSKSTSLTALNNNNSEMAGAAPGDFKIGAIEDGKRSVRSISGVRRDSEVLYVTTFDGADSQRAGLGGAFPGIEGRSKSISGGTHLRVPTTSDSGFGDDDKTPAYQQQQRGSIFDRPGIGRLAFRNSIAAFVDNSAETGKSSATVQKNGASNTDEVVRLNHNRRQREDDSDQDDLESDDDEDEDKTPLYFFLAAFGLEQFIEPLVKEKFDLDSLMLVTEADLISMKIPLGHRRKLMKAINDRKAAIESPDEMEDSHL</sequence>
<evidence type="ECO:0000259" key="10">
    <source>
        <dbReference type="SMART" id="SM00454"/>
    </source>
</evidence>
<evidence type="ECO:0000313" key="12">
    <source>
        <dbReference type="Proteomes" id="UP001234178"/>
    </source>
</evidence>
<feature type="region of interest" description="Disordered" evidence="9">
    <location>
        <begin position="389"/>
        <end position="436"/>
    </location>
</feature>
<evidence type="ECO:0000256" key="4">
    <source>
        <dbReference type="ARBA" id="ARBA00022737"/>
    </source>
</evidence>
<keyword evidence="3" id="KW-0808">Transferase</keyword>
<feature type="region of interest" description="Disordered" evidence="9">
    <location>
        <begin position="161"/>
        <end position="187"/>
    </location>
</feature>